<dbReference type="GO" id="GO:0006529">
    <property type="term" value="P:asparagine biosynthetic process"/>
    <property type="evidence" value="ECO:0007669"/>
    <property type="project" value="InterPro"/>
</dbReference>
<evidence type="ECO:0000313" key="10">
    <source>
        <dbReference type="EMBL" id="SFU33114.1"/>
    </source>
</evidence>
<evidence type="ECO:0000256" key="4">
    <source>
        <dbReference type="ARBA" id="ARBA00022741"/>
    </source>
</evidence>
<proteinExistence type="inferred from homology"/>
<keyword evidence="4 8" id="KW-0547">Nucleotide-binding</keyword>
<dbReference type="GO" id="GO:0005524">
    <property type="term" value="F:ATP binding"/>
    <property type="evidence" value="ECO:0007669"/>
    <property type="project" value="UniProtKB-KW"/>
</dbReference>
<evidence type="ECO:0000256" key="3">
    <source>
        <dbReference type="ARBA" id="ARBA00012737"/>
    </source>
</evidence>
<dbReference type="PANTHER" id="PTHR43284">
    <property type="entry name" value="ASPARAGINE SYNTHETASE (GLUTAMINE-HYDROLYZING)"/>
    <property type="match status" value="1"/>
</dbReference>
<evidence type="ECO:0000256" key="2">
    <source>
        <dbReference type="ARBA" id="ARBA00005752"/>
    </source>
</evidence>
<sequence>MSAILGRVHFAGEAVDPEAFGPALATLDHYGREGASLWVEGPVAFGFQRLDIAPTSVHENQPLVVGHLLIVADVILDNRESLCDQLAIEARWRAQMPDSRLLLHAYRRWGRECVERLVGDFAFAIWDAREQVLFCARDHIGSRPLYYCRAGERFLFATDIRAIYAFRDLSLAIDESRVASFLLWPHDASEARFFQRVQPLAPGHWLRVDRHGVTPQAYWHPMEAPSIRYSRREEYTEHFRELLELAVGDRLNTRYPVGSHLSGGLDSTGVTILASQRMRAGGGQLDMSYSWSPPVSAHYPLADSHRDERRVIDDICRREGIRCQYGTTTGREYRDYLARDIALDGTTDLFEEWGVMRQAARRGTRVMLSGWGGDESATFGVRGYPGYLLKRGQWLRLLAIARTAAGGFRHPRKLARFLWQEGLLTFLPDALYARHSPYLRPDQLEPFYRPDFIARFPRARDQRMPAWREYPDPIGMQALLLQNGHLASRMSTWAHWAAENGMVYRYPLTDQRLLRFTMGLPPELLWHQGQARSLYRDAFGSLLPRQLGKNDNANEKKRMNIRTECWQILAEEAAKGRFQHDCDWLDMAALQARLRDAPPQMTSTPEMLRFLPLCSALQAWYLWQRYVFTR</sequence>
<dbReference type="Gene3D" id="3.60.20.10">
    <property type="entry name" value="Glutamine Phosphoribosylpyrophosphate, subunit 1, domain 1"/>
    <property type="match status" value="1"/>
</dbReference>
<dbReference type="RefSeq" id="WP_089792272.1">
    <property type="nucleotide sequence ID" value="NZ_FPBP01000001.1"/>
</dbReference>
<evidence type="ECO:0000256" key="7">
    <source>
        <dbReference type="ARBA" id="ARBA00048741"/>
    </source>
</evidence>
<dbReference type="SUPFAM" id="SSF56235">
    <property type="entry name" value="N-terminal nucleophile aminohydrolases (Ntn hydrolases)"/>
    <property type="match status" value="1"/>
</dbReference>
<dbReference type="InterPro" id="IPR006426">
    <property type="entry name" value="Asn_synth_AEB"/>
</dbReference>
<dbReference type="OrthoDB" id="9763290at2"/>
<feature type="domain" description="Glutamine amidotransferase type-2" evidence="9">
    <location>
        <begin position="2"/>
        <end position="211"/>
    </location>
</feature>
<dbReference type="EC" id="6.3.5.4" evidence="3"/>
<dbReference type="GO" id="GO:0004066">
    <property type="term" value="F:asparagine synthase (glutamine-hydrolyzing) activity"/>
    <property type="evidence" value="ECO:0007669"/>
    <property type="project" value="UniProtKB-EC"/>
</dbReference>
<dbReference type="PANTHER" id="PTHR43284:SF1">
    <property type="entry name" value="ASPARAGINE SYNTHETASE"/>
    <property type="match status" value="1"/>
</dbReference>
<organism evidence="10 11">
    <name type="scientific">Halomonas korlensis</name>
    <dbReference type="NCBI Taxonomy" id="463301"/>
    <lineage>
        <taxon>Bacteria</taxon>
        <taxon>Pseudomonadati</taxon>
        <taxon>Pseudomonadota</taxon>
        <taxon>Gammaproteobacteria</taxon>
        <taxon>Oceanospirillales</taxon>
        <taxon>Halomonadaceae</taxon>
        <taxon>Halomonas</taxon>
    </lineage>
</organism>
<keyword evidence="11" id="KW-1185">Reference proteome</keyword>
<evidence type="ECO:0000313" key="11">
    <source>
        <dbReference type="Proteomes" id="UP000198693"/>
    </source>
</evidence>
<dbReference type="InterPro" id="IPR014729">
    <property type="entry name" value="Rossmann-like_a/b/a_fold"/>
</dbReference>
<dbReference type="Gene3D" id="3.40.50.620">
    <property type="entry name" value="HUPs"/>
    <property type="match status" value="1"/>
</dbReference>
<evidence type="ECO:0000256" key="8">
    <source>
        <dbReference type="PIRSR" id="PIRSR001589-2"/>
    </source>
</evidence>
<dbReference type="SUPFAM" id="SSF52402">
    <property type="entry name" value="Adenine nucleotide alpha hydrolases-like"/>
    <property type="match status" value="1"/>
</dbReference>
<dbReference type="EMBL" id="FPBP01000001">
    <property type="protein sequence ID" value="SFU33114.1"/>
    <property type="molecule type" value="Genomic_DNA"/>
</dbReference>
<dbReference type="AlphaFoldDB" id="A0A1I7FAC6"/>
<evidence type="ECO:0000256" key="1">
    <source>
        <dbReference type="ARBA" id="ARBA00005187"/>
    </source>
</evidence>
<protein>
    <recommendedName>
        <fullName evidence="3">asparagine synthase (glutamine-hydrolyzing)</fullName>
        <ecNumber evidence="3">6.3.5.4</ecNumber>
    </recommendedName>
</protein>
<dbReference type="InterPro" id="IPR051786">
    <property type="entry name" value="ASN_synthetase/amidase"/>
</dbReference>
<dbReference type="InterPro" id="IPR017932">
    <property type="entry name" value="GATase_2_dom"/>
</dbReference>
<dbReference type="STRING" id="463301.SAMN04487955_101343"/>
<gene>
    <name evidence="10" type="ORF">SAMN04487955_101343</name>
</gene>
<name>A0A1I7FAC6_9GAMM</name>
<dbReference type="InterPro" id="IPR029055">
    <property type="entry name" value="Ntn_hydrolases_N"/>
</dbReference>
<accession>A0A1I7FAC6</accession>
<dbReference type="Pfam" id="PF13537">
    <property type="entry name" value="GATase_7"/>
    <property type="match status" value="1"/>
</dbReference>
<dbReference type="Pfam" id="PF00733">
    <property type="entry name" value="Asn_synthase"/>
    <property type="match status" value="1"/>
</dbReference>
<evidence type="ECO:0000256" key="5">
    <source>
        <dbReference type="ARBA" id="ARBA00022840"/>
    </source>
</evidence>
<comment type="pathway">
    <text evidence="1">Amino-acid biosynthesis; L-asparagine biosynthesis; L-asparagine from L-aspartate (L-Gln route): step 1/1.</text>
</comment>
<dbReference type="InterPro" id="IPR033738">
    <property type="entry name" value="AsnB_N"/>
</dbReference>
<evidence type="ECO:0000259" key="9">
    <source>
        <dbReference type="PROSITE" id="PS51278"/>
    </source>
</evidence>
<comment type="catalytic activity">
    <reaction evidence="7">
        <text>L-aspartate + L-glutamine + ATP + H2O = L-asparagine + L-glutamate + AMP + diphosphate + H(+)</text>
        <dbReference type="Rhea" id="RHEA:12228"/>
        <dbReference type="ChEBI" id="CHEBI:15377"/>
        <dbReference type="ChEBI" id="CHEBI:15378"/>
        <dbReference type="ChEBI" id="CHEBI:29985"/>
        <dbReference type="ChEBI" id="CHEBI:29991"/>
        <dbReference type="ChEBI" id="CHEBI:30616"/>
        <dbReference type="ChEBI" id="CHEBI:33019"/>
        <dbReference type="ChEBI" id="CHEBI:58048"/>
        <dbReference type="ChEBI" id="CHEBI:58359"/>
        <dbReference type="ChEBI" id="CHEBI:456215"/>
        <dbReference type="EC" id="6.3.5.4"/>
    </reaction>
</comment>
<dbReference type="PROSITE" id="PS51278">
    <property type="entry name" value="GATASE_TYPE_2"/>
    <property type="match status" value="1"/>
</dbReference>
<dbReference type="PIRSF" id="PIRSF001589">
    <property type="entry name" value="Asn_synthetase_glu-h"/>
    <property type="match status" value="1"/>
</dbReference>
<dbReference type="Proteomes" id="UP000198693">
    <property type="component" value="Unassembled WGS sequence"/>
</dbReference>
<reference evidence="11" key="1">
    <citation type="submission" date="2016-10" db="EMBL/GenBank/DDBJ databases">
        <authorList>
            <person name="Varghese N."/>
            <person name="Submissions S."/>
        </authorList>
    </citation>
    <scope>NUCLEOTIDE SEQUENCE [LARGE SCALE GENOMIC DNA]</scope>
    <source>
        <strain evidence="11">CGMCC 1.6981</strain>
    </source>
</reference>
<keyword evidence="6" id="KW-0315">Glutamine amidotransferase</keyword>
<feature type="binding site" evidence="8">
    <location>
        <position position="98"/>
    </location>
    <ligand>
        <name>L-glutamine</name>
        <dbReference type="ChEBI" id="CHEBI:58359"/>
    </ligand>
</feature>
<evidence type="ECO:0000256" key="6">
    <source>
        <dbReference type="ARBA" id="ARBA00022962"/>
    </source>
</evidence>
<keyword evidence="5 8" id="KW-0067">ATP-binding</keyword>
<dbReference type="InterPro" id="IPR001962">
    <property type="entry name" value="Asn_synthase"/>
</dbReference>
<comment type="similarity">
    <text evidence="2">Belongs to the asparagine synthetase family.</text>
</comment>
<dbReference type="CDD" id="cd00712">
    <property type="entry name" value="AsnB"/>
    <property type="match status" value="1"/>
</dbReference>